<evidence type="ECO:0000313" key="2">
    <source>
        <dbReference type="Proteomes" id="UP000053841"/>
    </source>
</evidence>
<evidence type="ECO:0000313" key="1">
    <source>
        <dbReference type="EMBL" id="EUC38013.1"/>
    </source>
</evidence>
<reference evidence="1 2" key="1">
    <citation type="journal article" date="2013" name="PLoS Genet.">
        <title>Comparative genome structure, secondary metabolite, and effector coding capacity across Cochliobolus pathogens.</title>
        <authorList>
            <person name="Condon B.J."/>
            <person name="Leng Y."/>
            <person name="Wu D."/>
            <person name="Bushley K.E."/>
            <person name="Ohm R.A."/>
            <person name="Otillar R."/>
            <person name="Martin J."/>
            <person name="Schackwitz W."/>
            <person name="Grimwood J."/>
            <person name="MohdZainudin N."/>
            <person name="Xue C."/>
            <person name="Wang R."/>
            <person name="Manning V.A."/>
            <person name="Dhillon B."/>
            <person name="Tu Z.J."/>
            <person name="Steffenson B.J."/>
            <person name="Salamov A."/>
            <person name="Sun H."/>
            <person name="Lowry S."/>
            <person name="LaButti K."/>
            <person name="Han J."/>
            <person name="Copeland A."/>
            <person name="Lindquist E."/>
            <person name="Barry K."/>
            <person name="Schmutz J."/>
            <person name="Baker S.E."/>
            <person name="Ciuffetti L.M."/>
            <person name="Grigoriev I.V."/>
            <person name="Zhong S."/>
            <person name="Turgeon B.G."/>
        </authorList>
    </citation>
    <scope>NUCLEOTIDE SEQUENCE [LARGE SCALE GENOMIC DNA]</scope>
    <source>
        <strain evidence="1 2">26-R-13</strain>
    </source>
</reference>
<keyword evidence="2" id="KW-1185">Reference proteome</keyword>
<sequence>MRDFLDVFFSLSFLSINLVFIHRYTFYSHVLFFLFFLLVGKTRLQAFWADRVCMMWRRLGPCTHPPPGTGYSWRKTWHIPMIGSVWKLKRELSLSLLHLQ</sequence>
<dbReference type="AlphaFoldDB" id="W6YK19"/>
<dbReference type="HOGENOM" id="CLU_2305593_0_0_1"/>
<dbReference type="KEGG" id="bze:COCCADRAFT_84105"/>
<dbReference type="EMBL" id="KI964546">
    <property type="protein sequence ID" value="EUC38013.1"/>
    <property type="molecule type" value="Genomic_DNA"/>
</dbReference>
<accession>W6YK19</accession>
<organism evidence="1 2">
    <name type="scientific">Cochliobolus carbonum (strain 26-R-13)</name>
    <name type="common">Maize leaf spot fungus</name>
    <name type="synonym">Bipolaris zeicola</name>
    <dbReference type="NCBI Taxonomy" id="930089"/>
    <lineage>
        <taxon>Eukaryota</taxon>
        <taxon>Fungi</taxon>
        <taxon>Dikarya</taxon>
        <taxon>Ascomycota</taxon>
        <taxon>Pezizomycotina</taxon>
        <taxon>Dothideomycetes</taxon>
        <taxon>Pleosporomycetidae</taxon>
        <taxon>Pleosporales</taxon>
        <taxon>Pleosporineae</taxon>
        <taxon>Pleosporaceae</taxon>
        <taxon>Bipolaris</taxon>
    </lineage>
</organism>
<gene>
    <name evidence="1" type="ORF">COCCADRAFT_84105</name>
</gene>
<name>W6YK19_COCC2</name>
<dbReference type="RefSeq" id="XP_007707762.1">
    <property type="nucleotide sequence ID" value="XM_007709572.1"/>
</dbReference>
<dbReference type="GeneID" id="19151702"/>
<proteinExistence type="predicted"/>
<protein>
    <submittedName>
        <fullName evidence="1">Uncharacterized protein</fullName>
    </submittedName>
</protein>
<dbReference type="Proteomes" id="UP000053841">
    <property type="component" value="Unassembled WGS sequence"/>
</dbReference>